<evidence type="ECO:0000313" key="1">
    <source>
        <dbReference type="EMBL" id="THG01612.1"/>
    </source>
</evidence>
<evidence type="ECO:0000313" key="2">
    <source>
        <dbReference type="Proteomes" id="UP000306102"/>
    </source>
</evidence>
<reference evidence="1 2" key="1">
    <citation type="journal article" date="2018" name="Proc. Natl. Acad. Sci. U.S.A.">
        <title>Draft genome sequence of Camellia sinensis var. sinensis provides insights into the evolution of the tea genome and tea quality.</title>
        <authorList>
            <person name="Wei C."/>
            <person name="Yang H."/>
            <person name="Wang S."/>
            <person name="Zhao J."/>
            <person name="Liu C."/>
            <person name="Gao L."/>
            <person name="Xia E."/>
            <person name="Lu Y."/>
            <person name="Tai Y."/>
            <person name="She G."/>
            <person name="Sun J."/>
            <person name="Cao H."/>
            <person name="Tong W."/>
            <person name="Gao Q."/>
            <person name="Li Y."/>
            <person name="Deng W."/>
            <person name="Jiang X."/>
            <person name="Wang W."/>
            <person name="Chen Q."/>
            <person name="Zhang S."/>
            <person name="Li H."/>
            <person name="Wu J."/>
            <person name="Wang P."/>
            <person name="Li P."/>
            <person name="Shi C."/>
            <person name="Zheng F."/>
            <person name="Jian J."/>
            <person name="Huang B."/>
            <person name="Shan D."/>
            <person name="Shi M."/>
            <person name="Fang C."/>
            <person name="Yue Y."/>
            <person name="Li F."/>
            <person name="Li D."/>
            <person name="Wei S."/>
            <person name="Han B."/>
            <person name="Jiang C."/>
            <person name="Yin Y."/>
            <person name="Xia T."/>
            <person name="Zhang Z."/>
            <person name="Bennetzen J.L."/>
            <person name="Zhao S."/>
            <person name="Wan X."/>
        </authorList>
    </citation>
    <scope>NUCLEOTIDE SEQUENCE [LARGE SCALE GENOMIC DNA]</scope>
    <source>
        <strain evidence="2">cv. Shuchazao</strain>
        <tissue evidence="1">Leaf</tissue>
    </source>
</reference>
<sequence>MLHVLFVLSAPVYAVLSLLLVLSGIPMLKNRLQELPDSDNISIDFPDDGAWKLFHKQLQHFPMQEVEEAEDKETLVDTQQETEPKEEEVPLLISTDQTEDLMGLNEINPKAVEVKESNALALAIVPPDEGCKRKDDVDSVAKQYDLSAVALPSSIKVAQRKELSQCNSREVVDTAVEEIRCDVEVSRPTAIGGKETMMEERAPCTKNNDHSQRCVVHASAPGLFKNISGSIDGFWPSINLEIALGHPNNEQIVQGPILMPFEQQGISKYSSKFVIFRPAAVARAHSKLSEGEFEGESSSHSYLLKEAQATVKLRKDLGINFCGQEDGVVDKILELALKDKERLGLGCQHWSFCSGCVRSLDRKKGASKTVEMAVGFVGSGDVGCNGCLELVLG</sequence>
<accession>A0A4S4DFU7</accession>
<organism evidence="1 2">
    <name type="scientific">Camellia sinensis var. sinensis</name>
    <name type="common">China tea</name>
    <dbReference type="NCBI Taxonomy" id="542762"/>
    <lineage>
        <taxon>Eukaryota</taxon>
        <taxon>Viridiplantae</taxon>
        <taxon>Streptophyta</taxon>
        <taxon>Embryophyta</taxon>
        <taxon>Tracheophyta</taxon>
        <taxon>Spermatophyta</taxon>
        <taxon>Magnoliopsida</taxon>
        <taxon>eudicotyledons</taxon>
        <taxon>Gunneridae</taxon>
        <taxon>Pentapetalae</taxon>
        <taxon>asterids</taxon>
        <taxon>Ericales</taxon>
        <taxon>Theaceae</taxon>
        <taxon>Camellia</taxon>
    </lineage>
</organism>
<dbReference type="STRING" id="542762.A0A4S4DFU7"/>
<dbReference type="AlphaFoldDB" id="A0A4S4DFU7"/>
<keyword evidence="2" id="KW-1185">Reference proteome</keyword>
<proteinExistence type="predicted"/>
<comment type="caution">
    <text evidence="1">The sequence shown here is derived from an EMBL/GenBank/DDBJ whole genome shotgun (WGS) entry which is preliminary data.</text>
</comment>
<dbReference type="Proteomes" id="UP000306102">
    <property type="component" value="Unassembled WGS sequence"/>
</dbReference>
<gene>
    <name evidence="1" type="ORF">TEA_010048</name>
</gene>
<protein>
    <submittedName>
        <fullName evidence="1">Uncharacterized protein</fullName>
    </submittedName>
</protein>
<name>A0A4S4DFU7_CAMSN</name>
<dbReference type="EMBL" id="SDRB02011380">
    <property type="protein sequence ID" value="THG01612.1"/>
    <property type="molecule type" value="Genomic_DNA"/>
</dbReference>